<dbReference type="AlphaFoldDB" id="A0A1W1CCV1"/>
<proteinExistence type="predicted"/>
<protein>
    <submittedName>
        <fullName evidence="1">Uncharacterized protein</fullName>
    </submittedName>
</protein>
<accession>A0A1W1CCV1</accession>
<sequence length="82" mass="9682">MSLHNHKQVQKTNKDEAIKIMKENHFQRFKLDWWADFMFIFYDGKNFISGGNSIIDLKFLLDGNFIRAKDDDRLLGGLFDIA</sequence>
<gene>
    <name evidence="1" type="ORF">MNB_SV-14-1038</name>
</gene>
<organism evidence="1">
    <name type="scientific">hydrothermal vent metagenome</name>
    <dbReference type="NCBI Taxonomy" id="652676"/>
    <lineage>
        <taxon>unclassified sequences</taxon>
        <taxon>metagenomes</taxon>
        <taxon>ecological metagenomes</taxon>
    </lineage>
</organism>
<reference evidence="1" key="1">
    <citation type="submission" date="2016-10" db="EMBL/GenBank/DDBJ databases">
        <authorList>
            <person name="de Groot N.N."/>
        </authorList>
    </citation>
    <scope>NUCLEOTIDE SEQUENCE</scope>
</reference>
<evidence type="ECO:0000313" key="1">
    <source>
        <dbReference type="EMBL" id="SFV63619.1"/>
    </source>
</evidence>
<name>A0A1W1CCV1_9ZZZZ</name>
<dbReference type="EMBL" id="FPHN01000154">
    <property type="protein sequence ID" value="SFV63619.1"/>
    <property type="molecule type" value="Genomic_DNA"/>
</dbReference>